<dbReference type="OrthoDB" id="9793802at2"/>
<name>A0A4R5W3H3_9BURK</name>
<comment type="caution">
    <text evidence="4">The sequence shown here is derived from an EMBL/GenBank/DDBJ whole genome shotgun (WGS) entry which is preliminary data.</text>
</comment>
<proteinExistence type="predicted"/>
<reference evidence="4 5" key="1">
    <citation type="submission" date="2019-03" db="EMBL/GenBank/DDBJ databases">
        <title>Sapientia aquatica gen. nov., sp. nov., isolated from a crater lake.</title>
        <authorList>
            <person name="Felfoldi T."/>
            <person name="Szabo A."/>
            <person name="Toth E."/>
            <person name="Schumann P."/>
            <person name="Keki Z."/>
            <person name="Marialigeti K."/>
            <person name="Mathe I."/>
        </authorList>
    </citation>
    <scope>NUCLEOTIDE SEQUENCE [LARGE SCALE GENOMIC DNA]</scope>
    <source>
        <strain evidence="4 5">SA-152</strain>
    </source>
</reference>
<evidence type="ECO:0000259" key="1">
    <source>
        <dbReference type="Pfam" id="PF04865"/>
    </source>
</evidence>
<dbReference type="PANTHER" id="PTHR35862">
    <property type="entry name" value="FELS-2 PROPHAGE PROTEIN"/>
    <property type="match status" value="1"/>
</dbReference>
<dbReference type="Pfam" id="PF26079">
    <property type="entry name" value="Baseplate_J_C"/>
    <property type="match status" value="1"/>
</dbReference>
<dbReference type="InterPro" id="IPR052726">
    <property type="entry name" value="Phage_Baseplate_Hub"/>
</dbReference>
<accession>A0A4R5W3H3</accession>
<dbReference type="PANTHER" id="PTHR35862:SF1">
    <property type="entry name" value="FELS-2 PROPHAGE PROTEIN"/>
    <property type="match status" value="1"/>
</dbReference>
<evidence type="ECO:0000259" key="2">
    <source>
        <dbReference type="Pfam" id="PF26078"/>
    </source>
</evidence>
<feature type="domain" description="Baseplate protein J-like barrel" evidence="1">
    <location>
        <begin position="106"/>
        <end position="187"/>
    </location>
</feature>
<evidence type="ECO:0000313" key="5">
    <source>
        <dbReference type="Proteomes" id="UP000294829"/>
    </source>
</evidence>
<dbReference type="AlphaFoldDB" id="A0A4R5W3H3"/>
<gene>
    <name evidence="4" type="ORF">E2I14_10260</name>
</gene>
<protein>
    <submittedName>
        <fullName evidence="4">Baseplate protein</fullName>
    </submittedName>
</protein>
<dbReference type="Pfam" id="PF04865">
    <property type="entry name" value="Baseplate_J"/>
    <property type="match status" value="1"/>
</dbReference>
<dbReference type="RefSeq" id="WP_133328093.1">
    <property type="nucleotide sequence ID" value="NZ_SMYL01000004.1"/>
</dbReference>
<dbReference type="EMBL" id="SMYL01000004">
    <property type="protein sequence ID" value="TDK65968.1"/>
    <property type="molecule type" value="Genomic_DNA"/>
</dbReference>
<feature type="domain" description="Baseplate J-like central" evidence="2">
    <location>
        <begin position="208"/>
        <end position="294"/>
    </location>
</feature>
<organism evidence="4 5">
    <name type="scientific">Sapientia aquatica</name>
    <dbReference type="NCBI Taxonomy" id="1549640"/>
    <lineage>
        <taxon>Bacteria</taxon>
        <taxon>Pseudomonadati</taxon>
        <taxon>Pseudomonadota</taxon>
        <taxon>Betaproteobacteria</taxon>
        <taxon>Burkholderiales</taxon>
        <taxon>Oxalobacteraceae</taxon>
        <taxon>Sapientia</taxon>
    </lineage>
</organism>
<dbReference type="Pfam" id="PF26078">
    <property type="entry name" value="Baseplate_J_M"/>
    <property type="match status" value="1"/>
</dbReference>
<keyword evidence="5" id="KW-1185">Reference proteome</keyword>
<dbReference type="InterPro" id="IPR058531">
    <property type="entry name" value="Baseplate_J_M"/>
</dbReference>
<evidence type="ECO:0000313" key="4">
    <source>
        <dbReference type="EMBL" id="TDK65968.1"/>
    </source>
</evidence>
<evidence type="ECO:0000259" key="3">
    <source>
        <dbReference type="Pfam" id="PF26079"/>
    </source>
</evidence>
<dbReference type="PIRSF" id="PIRSF020481">
    <property type="entry name" value="BAP"/>
    <property type="match status" value="1"/>
</dbReference>
<dbReference type="Proteomes" id="UP000294829">
    <property type="component" value="Unassembled WGS sequence"/>
</dbReference>
<dbReference type="InterPro" id="IPR014507">
    <property type="entry name" value="Baseplate_assembly_J_pred"/>
</dbReference>
<sequence>MTIFNTLPEPAFIDRDPDTIVHDMVAQYEAATGKPLYPAQVERLLIDIIAYRETLVRVGIQEAAKQNLLAFARAPMLDYLGELVGVYRLPEQPAKTILRFSFPKPASTSYAIPAGTLAQSDDGTATFATDIDAILGAGQSSIDLTATCEQIGLSGNDYTKNKITKLVSKVMSAAGLQVTNITTTSGGDMEEQDDSLRERIRLAPEAFSTAGSKLAYVFHAKSAHQAVADVGVIGPQLTLLNGELASDNDTPPGVVMVYPLTKSGLPDANLLDVITTKLNSDRVRPLTDYVRVVAPVAVPYQIEAQLELYNNTDADSVLMMAQSAAQAYRDERAAGLGRDLVPSQVSSALSVSGVYQVKVLAPQHRVLVENEWPQCTSIRLHITGMVHG</sequence>
<feature type="domain" description="Baseplate J-like C-terminal" evidence="3">
    <location>
        <begin position="300"/>
        <end position="379"/>
    </location>
</feature>
<dbReference type="InterPro" id="IPR006949">
    <property type="entry name" value="Barrel_Baseplate_J-like"/>
</dbReference>
<dbReference type="InterPro" id="IPR058530">
    <property type="entry name" value="Baseplate_J-like_C"/>
</dbReference>